<keyword evidence="3" id="KW-1185">Reference proteome</keyword>
<evidence type="ECO:0000256" key="1">
    <source>
        <dbReference type="SAM" id="MobiDB-lite"/>
    </source>
</evidence>
<evidence type="ECO:0000313" key="3">
    <source>
        <dbReference type="Proteomes" id="UP000430232"/>
    </source>
</evidence>
<proteinExistence type="predicted"/>
<organism evidence="2 3">
    <name type="scientific">Burkholderia latens</name>
    <dbReference type="NCBI Taxonomy" id="488446"/>
    <lineage>
        <taxon>Bacteria</taxon>
        <taxon>Pseudomonadati</taxon>
        <taxon>Pseudomonadota</taxon>
        <taxon>Betaproteobacteria</taxon>
        <taxon>Burkholderiales</taxon>
        <taxon>Burkholderiaceae</taxon>
        <taxon>Burkholderia</taxon>
        <taxon>Burkholderia cepacia complex</taxon>
    </lineage>
</organism>
<reference evidence="2 3" key="1">
    <citation type="submission" date="2019-09" db="EMBL/GenBank/DDBJ databases">
        <title>Draft genome sequences of 48 bacterial type strains from the CCUG.</title>
        <authorList>
            <person name="Tunovic T."/>
            <person name="Pineiro-Iglesias B."/>
            <person name="Unosson C."/>
            <person name="Inganas E."/>
            <person name="Ohlen M."/>
            <person name="Cardew S."/>
            <person name="Jensie-Markopoulos S."/>
            <person name="Salva-Serra F."/>
            <person name="Jaen-Luchoro D."/>
            <person name="Karlsson R."/>
            <person name="Svensson-Stadler L."/>
            <person name="Chun J."/>
            <person name="Moore E."/>
        </authorList>
    </citation>
    <scope>NUCLEOTIDE SEQUENCE [LARGE SCALE GENOMIC DNA]</scope>
    <source>
        <strain evidence="2 3">CCUG 54555</strain>
    </source>
</reference>
<dbReference type="RefSeq" id="WP_151067737.1">
    <property type="nucleotide sequence ID" value="NZ_CABVPL010000035.1"/>
</dbReference>
<protein>
    <submittedName>
        <fullName evidence="2">Uncharacterized protein</fullName>
    </submittedName>
</protein>
<feature type="compositionally biased region" description="Low complexity" evidence="1">
    <location>
        <begin position="63"/>
        <end position="76"/>
    </location>
</feature>
<sequence>MNNVERISAFLAISERFLCGGQRVHDDTRRRPQPMPVPTRDTIASRVARGGGVHVWDDVSGHAAGHAAGRDAAAPVRDARRPTAMGSHDGERR</sequence>
<evidence type="ECO:0000313" key="2">
    <source>
        <dbReference type="EMBL" id="KAB0632988.1"/>
    </source>
</evidence>
<accession>A0A6H9T5G7</accession>
<feature type="region of interest" description="Disordered" evidence="1">
    <location>
        <begin position="63"/>
        <end position="93"/>
    </location>
</feature>
<comment type="caution">
    <text evidence="2">The sequence shown here is derived from an EMBL/GenBank/DDBJ whole genome shotgun (WGS) entry which is preliminary data.</text>
</comment>
<dbReference type="GeneID" id="99791560"/>
<gene>
    <name evidence="2" type="ORF">F7R21_28530</name>
</gene>
<dbReference type="AlphaFoldDB" id="A0A6H9T5G7"/>
<dbReference type="Proteomes" id="UP000430232">
    <property type="component" value="Unassembled WGS sequence"/>
</dbReference>
<name>A0A6H9T5G7_9BURK</name>
<dbReference type="EMBL" id="VZOJ01000120">
    <property type="protein sequence ID" value="KAB0632988.1"/>
    <property type="molecule type" value="Genomic_DNA"/>
</dbReference>
<dbReference type="OrthoDB" id="9969342at2"/>